<dbReference type="SUPFAM" id="SSF53720">
    <property type="entry name" value="ALDH-like"/>
    <property type="match status" value="1"/>
</dbReference>
<dbReference type="PANTHER" id="PTHR42804">
    <property type="entry name" value="ALDEHYDE DEHYDROGENASE"/>
    <property type="match status" value="1"/>
</dbReference>
<dbReference type="InterPro" id="IPR016162">
    <property type="entry name" value="Ald_DH_N"/>
</dbReference>
<gene>
    <name evidence="4" type="ORF">AWC05_18575</name>
</gene>
<comment type="similarity">
    <text evidence="1">Belongs to the aldehyde dehydrogenase family.</text>
</comment>
<sequence length="571" mass="61511">MTAGTAMDAPALEKALDDLSSGAPSWAALPLADKVTMLEALPHRIFDVAPQMVTASAEAKGISSNSTWAAEEWTTNIWVSIQAINTQLRVLKRILAGKEPIDAGAVHTRPDGQVVVDIFPLTPYDRLFFHGYHATVWMEAATDAEQTRRDAAQIYRGRTPGRSGVCLVLGAGNLGSITALDIIDQLYVRGNVCAVKLNPVNDYLGPFYEEIFGEFISRGWLRILYGGADVGGYLTQHQKIDTIHMTGSAATYDAVTWGTDDSVAARKADNTPLVRKPITAELGGVTPFIVVPGDWSDADLRFQAEHIATTKLTNCGHNCNATQLLVIPQDWPLADKLIDEIRTVMRDAEPRPPYYPHSQERTAKACDGMPGAEFFCNQKTRALIPDVDPGSGASILTDEVFAGVLGVVRLPGKTPKQFLDNAVAFANDVLPGSLGAVIAIDPKTRKHNAEVLDDAIARLHYGAIGINVWTGMVFALAPWGAYPGNTPQSIGSGIGMVHNAFMLAKPQKAVVEVPFRPAPRSFFGGELTLSPKPVFFITNKTALTTVRRLVKFAVLRNPAALPGILASAVRG</sequence>
<dbReference type="Gene3D" id="3.40.309.10">
    <property type="entry name" value="Aldehyde Dehydrogenase, Chain A, domain 2"/>
    <property type="match status" value="1"/>
</dbReference>
<organism evidence="4 5">
    <name type="scientific">Mycobacterium florentinum</name>
    <dbReference type="NCBI Taxonomy" id="292462"/>
    <lineage>
        <taxon>Bacteria</taxon>
        <taxon>Bacillati</taxon>
        <taxon>Actinomycetota</taxon>
        <taxon>Actinomycetes</taxon>
        <taxon>Mycobacteriales</taxon>
        <taxon>Mycobacteriaceae</taxon>
        <taxon>Mycobacterium</taxon>
        <taxon>Mycobacterium simiae complex</taxon>
    </lineage>
</organism>
<dbReference type="Pfam" id="PF00171">
    <property type="entry name" value="Aldedh"/>
    <property type="match status" value="1"/>
</dbReference>
<dbReference type="Gene3D" id="3.40.605.10">
    <property type="entry name" value="Aldehyde Dehydrogenase, Chain A, domain 1"/>
    <property type="match status" value="1"/>
</dbReference>
<dbReference type="Proteomes" id="UP000193010">
    <property type="component" value="Unassembled WGS sequence"/>
</dbReference>
<proteinExistence type="inferred from homology"/>
<feature type="domain" description="Aldehyde dehydrogenase" evidence="3">
    <location>
        <begin position="151"/>
        <end position="346"/>
    </location>
</feature>
<evidence type="ECO:0000313" key="5">
    <source>
        <dbReference type="Proteomes" id="UP000193010"/>
    </source>
</evidence>
<dbReference type="AlphaFoldDB" id="A0A1X1UCM9"/>
<comment type="caution">
    <text evidence="4">The sequence shown here is derived from an EMBL/GenBank/DDBJ whole genome shotgun (WGS) entry which is preliminary data.</text>
</comment>
<accession>A0A1X1UCM9</accession>
<evidence type="ECO:0000256" key="1">
    <source>
        <dbReference type="ARBA" id="ARBA00009986"/>
    </source>
</evidence>
<keyword evidence="5" id="KW-1185">Reference proteome</keyword>
<name>A0A1X1UCM9_MYCFL</name>
<dbReference type="InterPro" id="IPR015590">
    <property type="entry name" value="Aldehyde_DH_dom"/>
</dbReference>
<dbReference type="GO" id="GO:0016620">
    <property type="term" value="F:oxidoreductase activity, acting on the aldehyde or oxo group of donors, NAD or NADP as acceptor"/>
    <property type="evidence" value="ECO:0007669"/>
    <property type="project" value="InterPro"/>
</dbReference>
<keyword evidence="2" id="KW-0560">Oxidoreductase</keyword>
<dbReference type="InterPro" id="IPR016161">
    <property type="entry name" value="Ald_DH/histidinol_DH"/>
</dbReference>
<dbReference type="EMBL" id="LQOV01000008">
    <property type="protein sequence ID" value="ORV54592.1"/>
    <property type="molecule type" value="Genomic_DNA"/>
</dbReference>
<dbReference type="InterPro" id="IPR016163">
    <property type="entry name" value="Ald_DH_C"/>
</dbReference>
<reference evidence="4 5" key="1">
    <citation type="submission" date="2016-01" db="EMBL/GenBank/DDBJ databases">
        <title>The new phylogeny of the genus Mycobacterium.</title>
        <authorList>
            <person name="Tarcisio F."/>
            <person name="Conor M."/>
            <person name="Antonella G."/>
            <person name="Elisabetta G."/>
            <person name="Giulia F.S."/>
            <person name="Sara T."/>
            <person name="Anna F."/>
            <person name="Clotilde B."/>
            <person name="Roberto B."/>
            <person name="Veronica D.S."/>
            <person name="Fabio R."/>
            <person name="Monica P."/>
            <person name="Olivier J."/>
            <person name="Enrico T."/>
            <person name="Nicola S."/>
        </authorList>
    </citation>
    <scope>NUCLEOTIDE SEQUENCE [LARGE SCALE GENOMIC DNA]</scope>
    <source>
        <strain evidence="4 5">DSM 44852</strain>
    </source>
</reference>
<dbReference type="STRING" id="292462.AWC05_18575"/>
<dbReference type="OrthoDB" id="136308at2"/>
<dbReference type="PANTHER" id="PTHR42804:SF1">
    <property type="entry name" value="ALDEHYDE DEHYDROGENASE-RELATED"/>
    <property type="match status" value="1"/>
</dbReference>
<evidence type="ECO:0000259" key="3">
    <source>
        <dbReference type="Pfam" id="PF00171"/>
    </source>
</evidence>
<evidence type="ECO:0000313" key="4">
    <source>
        <dbReference type="EMBL" id="ORV54592.1"/>
    </source>
</evidence>
<protein>
    <submittedName>
        <fullName evidence="4">Aldehyde dehydrogenase</fullName>
    </submittedName>
</protein>
<evidence type="ECO:0000256" key="2">
    <source>
        <dbReference type="ARBA" id="ARBA00023002"/>
    </source>
</evidence>